<comment type="caution">
    <text evidence="1">The sequence shown here is derived from an EMBL/GenBank/DDBJ whole genome shotgun (WGS) entry which is preliminary data.</text>
</comment>
<dbReference type="AlphaFoldDB" id="A0A9D4HH60"/>
<gene>
    <name evidence="1" type="ORF">DPMN_060072</name>
</gene>
<proteinExistence type="predicted"/>
<name>A0A9D4HH60_DREPO</name>
<organism evidence="1 2">
    <name type="scientific">Dreissena polymorpha</name>
    <name type="common">Zebra mussel</name>
    <name type="synonym">Mytilus polymorpha</name>
    <dbReference type="NCBI Taxonomy" id="45954"/>
    <lineage>
        <taxon>Eukaryota</taxon>
        <taxon>Metazoa</taxon>
        <taxon>Spiralia</taxon>
        <taxon>Lophotrochozoa</taxon>
        <taxon>Mollusca</taxon>
        <taxon>Bivalvia</taxon>
        <taxon>Autobranchia</taxon>
        <taxon>Heteroconchia</taxon>
        <taxon>Euheterodonta</taxon>
        <taxon>Imparidentia</taxon>
        <taxon>Neoheterodontei</taxon>
        <taxon>Myida</taxon>
        <taxon>Dreissenoidea</taxon>
        <taxon>Dreissenidae</taxon>
        <taxon>Dreissena</taxon>
    </lineage>
</organism>
<reference evidence="1" key="2">
    <citation type="submission" date="2020-11" db="EMBL/GenBank/DDBJ databases">
        <authorList>
            <person name="McCartney M.A."/>
            <person name="Auch B."/>
            <person name="Kono T."/>
            <person name="Mallez S."/>
            <person name="Becker A."/>
            <person name="Gohl D.M."/>
            <person name="Silverstein K.A.T."/>
            <person name="Koren S."/>
            <person name="Bechman K.B."/>
            <person name="Herman A."/>
            <person name="Abrahante J.E."/>
            <person name="Garbe J."/>
        </authorList>
    </citation>
    <scope>NUCLEOTIDE SEQUENCE</scope>
    <source>
        <strain evidence="1">Duluth1</strain>
        <tissue evidence="1">Whole animal</tissue>
    </source>
</reference>
<protein>
    <submittedName>
        <fullName evidence="1">Uncharacterized protein</fullName>
    </submittedName>
</protein>
<dbReference type="EMBL" id="JAIWYP010000013">
    <property type="protein sequence ID" value="KAH3717289.1"/>
    <property type="molecule type" value="Genomic_DNA"/>
</dbReference>
<evidence type="ECO:0000313" key="2">
    <source>
        <dbReference type="Proteomes" id="UP000828390"/>
    </source>
</evidence>
<sequence length="110" mass="12387">MCLFLHHYSETSSNNNYLPVALVTVDEYEEIRFHSVYVYVVRVIGKSCADAITALVTQANTWHDATNCPNGAGEKCLYTVCLKKSNILNERSQSYIMLPYPPCVDPPLLN</sequence>
<evidence type="ECO:0000313" key="1">
    <source>
        <dbReference type="EMBL" id="KAH3717289.1"/>
    </source>
</evidence>
<accession>A0A9D4HH60</accession>
<keyword evidence="2" id="KW-1185">Reference proteome</keyword>
<reference evidence="1" key="1">
    <citation type="journal article" date="2019" name="bioRxiv">
        <title>The Genome of the Zebra Mussel, Dreissena polymorpha: A Resource for Invasive Species Research.</title>
        <authorList>
            <person name="McCartney M.A."/>
            <person name="Auch B."/>
            <person name="Kono T."/>
            <person name="Mallez S."/>
            <person name="Zhang Y."/>
            <person name="Obille A."/>
            <person name="Becker A."/>
            <person name="Abrahante J.E."/>
            <person name="Garbe J."/>
            <person name="Badalamenti J.P."/>
            <person name="Herman A."/>
            <person name="Mangelson H."/>
            <person name="Liachko I."/>
            <person name="Sullivan S."/>
            <person name="Sone E.D."/>
            <person name="Koren S."/>
            <person name="Silverstein K.A.T."/>
            <person name="Beckman K.B."/>
            <person name="Gohl D.M."/>
        </authorList>
    </citation>
    <scope>NUCLEOTIDE SEQUENCE</scope>
    <source>
        <strain evidence="1">Duluth1</strain>
        <tissue evidence="1">Whole animal</tissue>
    </source>
</reference>
<dbReference type="Proteomes" id="UP000828390">
    <property type="component" value="Unassembled WGS sequence"/>
</dbReference>